<dbReference type="InterPro" id="IPR004344">
    <property type="entry name" value="TTL/TTLL_fam"/>
</dbReference>
<reference evidence="2" key="1">
    <citation type="journal article" date="2020" name="Stud. Mycol.">
        <title>101 Dothideomycetes genomes: a test case for predicting lifestyles and emergence of pathogens.</title>
        <authorList>
            <person name="Haridas S."/>
            <person name="Albert R."/>
            <person name="Binder M."/>
            <person name="Bloem J."/>
            <person name="Labutti K."/>
            <person name="Salamov A."/>
            <person name="Andreopoulos B."/>
            <person name="Baker S."/>
            <person name="Barry K."/>
            <person name="Bills G."/>
            <person name="Bluhm B."/>
            <person name="Cannon C."/>
            <person name="Castanera R."/>
            <person name="Culley D."/>
            <person name="Daum C."/>
            <person name="Ezra D."/>
            <person name="Gonzalez J."/>
            <person name="Henrissat B."/>
            <person name="Kuo A."/>
            <person name="Liang C."/>
            <person name="Lipzen A."/>
            <person name="Lutzoni F."/>
            <person name="Magnuson J."/>
            <person name="Mondo S."/>
            <person name="Nolan M."/>
            <person name="Ohm R."/>
            <person name="Pangilinan J."/>
            <person name="Park H.-J."/>
            <person name="Ramirez L."/>
            <person name="Alfaro M."/>
            <person name="Sun H."/>
            <person name="Tritt A."/>
            <person name="Yoshinaga Y."/>
            <person name="Zwiers L.-H."/>
            <person name="Turgeon B."/>
            <person name="Goodwin S."/>
            <person name="Spatafora J."/>
            <person name="Crous P."/>
            <person name="Grigoriev I."/>
        </authorList>
    </citation>
    <scope>NUCLEOTIDE SEQUENCE</scope>
    <source>
        <strain evidence="2">CBS 269.34</strain>
    </source>
</reference>
<dbReference type="OrthoDB" id="202825at2759"/>
<feature type="region of interest" description="Disordered" evidence="1">
    <location>
        <begin position="202"/>
        <end position="237"/>
    </location>
</feature>
<dbReference type="Pfam" id="PF03133">
    <property type="entry name" value="TTL"/>
    <property type="match status" value="1"/>
</dbReference>
<keyword evidence="2" id="KW-0436">Ligase</keyword>
<evidence type="ECO:0000256" key="1">
    <source>
        <dbReference type="SAM" id="MobiDB-lite"/>
    </source>
</evidence>
<feature type="compositionally biased region" description="Acidic residues" evidence="1">
    <location>
        <begin position="204"/>
        <end position="227"/>
    </location>
</feature>
<protein>
    <submittedName>
        <fullName evidence="2">Tubulin-tyrosine ligase</fullName>
    </submittedName>
</protein>
<evidence type="ECO:0000313" key="3">
    <source>
        <dbReference type="Proteomes" id="UP000799750"/>
    </source>
</evidence>
<organism evidence="2 3">
    <name type="scientific">Lophium mytilinum</name>
    <dbReference type="NCBI Taxonomy" id="390894"/>
    <lineage>
        <taxon>Eukaryota</taxon>
        <taxon>Fungi</taxon>
        <taxon>Dikarya</taxon>
        <taxon>Ascomycota</taxon>
        <taxon>Pezizomycotina</taxon>
        <taxon>Dothideomycetes</taxon>
        <taxon>Pleosporomycetidae</taxon>
        <taxon>Mytilinidiales</taxon>
        <taxon>Mytilinidiaceae</taxon>
        <taxon>Lophium</taxon>
    </lineage>
</organism>
<name>A0A6A6R7C2_9PEZI</name>
<dbReference type="GO" id="GO:0000932">
    <property type="term" value="C:P-body"/>
    <property type="evidence" value="ECO:0007669"/>
    <property type="project" value="TreeGrafter"/>
</dbReference>
<dbReference type="Gene3D" id="3.30.470.20">
    <property type="entry name" value="ATP-grasp fold, B domain"/>
    <property type="match status" value="1"/>
</dbReference>
<dbReference type="PANTHER" id="PTHR47551:SF1">
    <property type="entry name" value="TUBULIN--TYROSINE LIGASE PBY1-RELATED"/>
    <property type="match status" value="1"/>
</dbReference>
<dbReference type="AlphaFoldDB" id="A0A6A6R7C2"/>
<dbReference type="EMBL" id="MU004183">
    <property type="protein sequence ID" value="KAF2500705.1"/>
    <property type="molecule type" value="Genomic_DNA"/>
</dbReference>
<evidence type="ECO:0000313" key="2">
    <source>
        <dbReference type="EMBL" id="KAF2500705.1"/>
    </source>
</evidence>
<sequence>MATKPETASFYALIAYEDPYVQPLILSALEKQFPTQYHIIPSLSALPSTALTSEEVQPRKPEPQLLQILPYESLSFDHALAHPTTSLINAYIIRKALIRKHYLATTVANWIVKNPDSVLKTNVVPGESFEVDYVEFLDEAVLECWGLRESWARNAAKPTAREERPEGSDPQEREWWILKPGLSDRGQGIRLFSSEEELTRIFEEWDPDNDSDDEDEEPERSDDENDDPLPATPKPQADDRIITSHLRHFTAQPYIHPPLLLPPPGGDAARKFHIRTYVLAVGALRVYVYKPMLALFAAAPYLPPWVSPSGGGDINSAAGLRAHLTNTCLQETGEREGSVGLFWDLPDTIGEEGQGKGWKEAVFSQICAVTGEVFEAAARGMGVHFQPLPNAFEVFGLDFLVKDGRDGEEKGGFTAYLLEVNAFPDFKQTGEELKELIGGLWDGVVDVAVGGFFGLEGEKEGRDERMVEVLDIDLGRR</sequence>
<dbReference type="SUPFAM" id="SSF56059">
    <property type="entry name" value="Glutathione synthetase ATP-binding domain-like"/>
    <property type="match status" value="1"/>
</dbReference>
<accession>A0A6A6R7C2</accession>
<dbReference type="Proteomes" id="UP000799750">
    <property type="component" value="Unassembled WGS sequence"/>
</dbReference>
<dbReference type="PANTHER" id="PTHR47551">
    <property type="entry name" value="TUBULIN--TYROSINE LIGASE PBY1-RELATED"/>
    <property type="match status" value="1"/>
</dbReference>
<dbReference type="PROSITE" id="PS51221">
    <property type="entry name" value="TTL"/>
    <property type="match status" value="1"/>
</dbReference>
<proteinExistence type="predicted"/>
<dbReference type="GO" id="GO:0016874">
    <property type="term" value="F:ligase activity"/>
    <property type="evidence" value="ECO:0007669"/>
    <property type="project" value="UniProtKB-KW"/>
</dbReference>
<keyword evidence="3" id="KW-1185">Reference proteome</keyword>
<dbReference type="InterPro" id="IPR027746">
    <property type="entry name" value="TTL"/>
</dbReference>
<gene>
    <name evidence="2" type="ORF">BU16DRAFT_255704</name>
</gene>